<dbReference type="HOGENOM" id="CLU_2699599_0_0_9"/>
<evidence type="ECO:0000313" key="1">
    <source>
        <dbReference type="EMBL" id="ACL69114.1"/>
    </source>
</evidence>
<accession>B8D1N7</accession>
<sequence length="73" mass="8390">MKRRITKETIKPEEVGKFKNALYEVKTITPLVENPIKRTYILTQAELTQMLKEYETYGEFLISIKVIGGNGIA</sequence>
<evidence type="ECO:0000313" key="2">
    <source>
        <dbReference type="Proteomes" id="UP000000719"/>
    </source>
</evidence>
<dbReference type="RefSeq" id="WP_012635302.1">
    <property type="nucleotide sequence ID" value="NC_011899.1"/>
</dbReference>
<gene>
    <name evidence="1" type="ordered locus">Hore_03530</name>
</gene>
<name>B8D1N7_HALOH</name>
<dbReference type="KEGG" id="hor:Hore_03530"/>
<proteinExistence type="predicted"/>
<dbReference type="STRING" id="373903.Hore_03530"/>
<dbReference type="Proteomes" id="UP000000719">
    <property type="component" value="Chromosome"/>
</dbReference>
<dbReference type="EMBL" id="CP001098">
    <property type="protein sequence ID" value="ACL69114.1"/>
    <property type="molecule type" value="Genomic_DNA"/>
</dbReference>
<protein>
    <submittedName>
        <fullName evidence="1">Uncharacterized protein</fullName>
    </submittedName>
</protein>
<organism evidence="1 2">
    <name type="scientific">Halothermothrix orenii (strain H 168 / OCM 544 / DSM 9562)</name>
    <dbReference type="NCBI Taxonomy" id="373903"/>
    <lineage>
        <taxon>Bacteria</taxon>
        <taxon>Bacillati</taxon>
        <taxon>Bacillota</taxon>
        <taxon>Clostridia</taxon>
        <taxon>Halanaerobiales</taxon>
        <taxon>Halothermotrichaceae</taxon>
        <taxon>Halothermothrix</taxon>
    </lineage>
</organism>
<dbReference type="AlphaFoldDB" id="B8D1N7"/>
<reference evidence="1 2" key="1">
    <citation type="journal article" date="2009" name="PLoS ONE">
        <title>Genome analysis of the anaerobic thermohalophilic bacterium Halothermothrix orenii.</title>
        <authorList>
            <person name="Mavromatis K."/>
            <person name="Ivanova N."/>
            <person name="Anderson I."/>
            <person name="Lykidis A."/>
            <person name="Hooper S.D."/>
            <person name="Sun H."/>
            <person name="Kunin V."/>
            <person name="Lapidus A."/>
            <person name="Hugenholtz P."/>
            <person name="Patel B."/>
            <person name="Kyrpides N.C."/>
        </authorList>
    </citation>
    <scope>NUCLEOTIDE SEQUENCE [LARGE SCALE GENOMIC DNA]</scope>
    <source>
        <strain evidence="2">H 168 / OCM 544 / DSM 9562</strain>
    </source>
</reference>
<keyword evidence="2" id="KW-1185">Reference proteome</keyword>